<gene>
    <name evidence="3" type="ORF">R6G80_07070</name>
    <name evidence="2" type="ORF">R6G86_05500</name>
</gene>
<name>A0AAW9HNJ0_9ACTO</name>
<organism evidence="3 5">
    <name type="scientific">Actinotignum urinale</name>
    <dbReference type="NCBI Taxonomy" id="190146"/>
    <lineage>
        <taxon>Bacteria</taxon>
        <taxon>Bacillati</taxon>
        <taxon>Actinomycetota</taxon>
        <taxon>Actinomycetes</taxon>
        <taxon>Actinomycetales</taxon>
        <taxon>Actinomycetaceae</taxon>
        <taxon>Actinotignum</taxon>
    </lineage>
</organism>
<evidence type="ECO:0000313" key="5">
    <source>
        <dbReference type="Proteomes" id="UP001281731"/>
    </source>
</evidence>
<dbReference type="InterPro" id="IPR003607">
    <property type="entry name" value="HD/PDEase_dom"/>
</dbReference>
<protein>
    <submittedName>
        <fullName evidence="3">HD domain-containing protein</fullName>
    </submittedName>
</protein>
<dbReference type="EMBL" id="JAWNGA010000008">
    <property type="protein sequence ID" value="MDY5133193.1"/>
    <property type="molecule type" value="Genomic_DNA"/>
</dbReference>
<comment type="caution">
    <text evidence="3">The sequence shown here is derived from an EMBL/GenBank/DDBJ whole genome shotgun (WGS) entry which is preliminary data.</text>
</comment>
<evidence type="ECO:0000313" key="3">
    <source>
        <dbReference type="EMBL" id="MDY5155478.1"/>
    </source>
</evidence>
<evidence type="ECO:0000313" key="2">
    <source>
        <dbReference type="EMBL" id="MDY5133193.1"/>
    </source>
</evidence>
<evidence type="ECO:0000259" key="1">
    <source>
        <dbReference type="PROSITE" id="PS51831"/>
    </source>
</evidence>
<dbReference type="EMBL" id="JAWNGC010000009">
    <property type="protein sequence ID" value="MDY5155478.1"/>
    <property type="molecule type" value="Genomic_DNA"/>
</dbReference>
<evidence type="ECO:0000313" key="4">
    <source>
        <dbReference type="Proteomes" id="UP001275049"/>
    </source>
</evidence>
<keyword evidence="4" id="KW-1185">Reference proteome</keyword>
<dbReference type="InterPro" id="IPR006674">
    <property type="entry name" value="HD_domain"/>
</dbReference>
<dbReference type="CDD" id="cd00077">
    <property type="entry name" value="HDc"/>
    <property type="match status" value="1"/>
</dbReference>
<dbReference type="SUPFAM" id="SSF109604">
    <property type="entry name" value="HD-domain/PDEase-like"/>
    <property type="match status" value="1"/>
</dbReference>
<sequence length="227" mass="25847">MVTSTTNPYLEPSIGFLRSHLENAQVSKSARTYRLLHSLRVASIGRRVAESEGLDPNRLELACLLHDIGKFDATWHVDHGRVAATLIRPFLLNLGMDTTSVEEICQGIAMHTDGRPNYPEESPNFSGKIDFPEEPTILARSVGDCDNIDRFSLYRIHDTLMYKNFATLNVPRQIDFIDGYLERLANERTYRCATRSAQRLWIEALERQESFFVGLREQLGSALPYLD</sequence>
<dbReference type="AlphaFoldDB" id="A0AAW9HNJ0"/>
<accession>A0AAW9HNJ0</accession>
<dbReference type="Proteomes" id="UP001275049">
    <property type="component" value="Unassembled WGS sequence"/>
</dbReference>
<dbReference type="PROSITE" id="PS51831">
    <property type="entry name" value="HD"/>
    <property type="match status" value="1"/>
</dbReference>
<dbReference type="Pfam" id="PF01966">
    <property type="entry name" value="HD"/>
    <property type="match status" value="1"/>
</dbReference>
<reference evidence="3 4" key="1">
    <citation type="submission" date="2023-10" db="EMBL/GenBank/DDBJ databases">
        <title>Whole Genome based description of the genera Actinobaculum and Actinotignum reveals a complex phylogenetic relationship within the species included in the genus Actinotignum.</title>
        <authorList>
            <person name="Jensen C.S."/>
            <person name="Dargis R."/>
            <person name="Kemp M."/>
            <person name="Christensen J.J."/>
        </authorList>
    </citation>
    <scope>NUCLEOTIDE SEQUENCE</scope>
    <source>
        <strain evidence="3">SLA_B511</strain>
        <strain evidence="2 4">SLA_B974</strain>
    </source>
</reference>
<dbReference type="RefSeq" id="WP_320755276.1">
    <property type="nucleotide sequence ID" value="NZ_JAWNGA010000008.1"/>
</dbReference>
<dbReference type="Gene3D" id="1.10.3210.10">
    <property type="entry name" value="Hypothetical protein af1432"/>
    <property type="match status" value="1"/>
</dbReference>
<proteinExistence type="predicted"/>
<dbReference type="Proteomes" id="UP001281731">
    <property type="component" value="Unassembled WGS sequence"/>
</dbReference>
<feature type="domain" description="HD" evidence="1">
    <location>
        <begin position="34"/>
        <end position="151"/>
    </location>
</feature>
<dbReference type="SMART" id="SM00471">
    <property type="entry name" value="HDc"/>
    <property type="match status" value="1"/>
</dbReference>